<dbReference type="EMBL" id="VFQX01000036">
    <property type="protein sequence ID" value="KAF0976787.1"/>
    <property type="molecule type" value="Genomic_DNA"/>
</dbReference>
<dbReference type="GO" id="GO:0006310">
    <property type="term" value="P:DNA recombination"/>
    <property type="evidence" value="ECO:0007669"/>
    <property type="project" value="UniProtKB-UniRule"/>
</dbReference>
<dbReference type="VEuPathDB" id="AmoebaDB:FDP41_004082"/>
<feature type="compositionally biased region" description="Polar residues" evidence="8">
    <location>
        <begin position="332"/>
        <end position="341"/>
    </location>
</feature>
<dbReference type="GO" id="GO:0005634">
    <property type="term" value="C:nucleus"/>
    <property type="evidence" value="ECO:0007669"/>
    <property type="project" value="UniProtKB-SubCell"/>
</dbReference>
<feature type="region of interest" description="Disordered" evidence="8">
    <location>
        <begin position="321"/>
        <end position="353"/>
    </location>
</feature>
<comment type="subunit">
    <text evidence="7">Component of the SMC5-SMC6 complex.</text>
</comment>
<dbReference type="PANTHER" id="PTHR16140">
    <property type="entry name" value="NON-STRUCTURAL MAINTENANCE OF CHROMOSOMES ELEMENT 4"/>
    <property type="match status" value="1"/>
</dbReference>
<evidence type="ECO:0000256" key="8">
    <source>
        <dbReference type="SAM" id="MobiDB-lite"/>
    </source>
</evidence>
<dbReference type="InterPro" id="IPR027786">
    <property type="entry name" value="Nse4/EID"/>
</dbReference>
<dbReference type="VEuPathDB" id="AmoebaDB:NF0086350"/>
<dbReference type="OrthoDB" id="361242at2759"/>
<reference evidence="10 11" key="1">
    <citation type="journal article" date="2019" name="Sci. Rep.">
        <title>Nanopore sequencing improves the draft genome of the human pathogenic amoeba Naegleria fowleri.</title>
        <authorList>
            <person name="Liechti N."/>
            <person name="Schurch N."/>
            <person name="Bruggmann R."/>
            <person name="Wittwer M."/>
        </authorList>
    </citation>
    <scope>NUCLEOTIDE SEQUENCE [LARGE SCALE GENOMIC DNA]</scope>
    <source>
        <strain evidence="10 11">ATCC 30894</strain>
    </source>
</reference>
<evidence type="ECO:0000256" key="4">
    <source>
        <dbReference type="ARBA" id="ARBA00023172"/>
    </source>
</evidence>
<feature type="compositionally biased region" description="Acidic residues" evidence="8">
    <location>
        <begin position="13"/>
        <end position="35"/>
    </location>
</feature>
<feature type="region of interest" description="Disordered" evidence="8">
    <location>
        <begin position="180"/>
        <end position="224"/>
    </location>
</feature>
<accession>A0A6A5BIK0</accession>
<keyword evidence="5 7" id="KW-0234">DNA repair</keyword>
<keyword evidence="6 7" id="KW-0539">Nucleus</keyword>
<evidence type="ECO:0000313" key="11">
    <source>
        <dbReference type="Proteomes" id="UP000444721"/>
    </source>
</evidence>
<dbReference type="GO" id="GO:0030915">
    <property type="term" value="C:Smc5-Smc6 complex"/>
    <property type="evidence" value="ECO:0007669"/>
    <property type="project" value="UniProtKB-UniRule"/>
</dbReference>
<organism evidence="10 11">
    <name type="scientific">Naegleria fowleri</name>
    <name type="common">Brain eating amoeba</name>
    <dbReference type="NCBI Taxonomy" id="5763"/>
    <lineage>
        <taxon>Eukaryota</taxon>
        <taxon>Discoba</taxon>
        <taxon>Heterolobosea</taxon>
        <taxon>Tetramitia</taxon>
        <taxon>Eutetramitia</taxon>
        <taxon>Vahlkampfiidae</taxon>
        <taxon>Naegleria</taxon>
    </lineage>
</organism>
<feature type="compositionally biased region" description="Basic residues" evidence="8">
    <location>
        <begin position="187"/>
        <end position="196"/>
    </location>
</feature>
<gene>
    <name evidence="10" type="ORF">FDP41_004082</name>
</gene>
<feature type="domain" description="Non-structural maintenance of chromosome element 4 C-terminal" evidence="9">
    <location>
        <begin position="247"/>
        <end position="319"/>
    </location>
</feature>
<dbReference type="PANTHER" id="PTHR16140:SF0">
    <property type="entry name" value="NON-STRUCTURAL MAINTENANCE OF CHROMOSOMES ELEMENT 4"/>
    <property type="match status" value="1"/>
</dbReference>
<feature type="region of interest" description="Disordered" evidence="8">
    <location>
        <begin position="1"/>
        <end position="42"/>
    </location>
</feature>
<dbReference type="Pfam" id="PF08743">
    <property type="entry name" value="Nse4_C"/>
    <property type="match status" value="1"/>
</dbReference>
<evidence type="ECO:0000256" key="2">
    <source>
        <dbReference type="ARBA" id="ARBA00008997"/>
    </source>
</evidence>
<comment type="subcellular location">
    <subcellularLocation>
        <location evidence="1 7">Nucleus</location>
    </subcellularLocation>
</comment>
<feature type="compositionally biased region" description="Basic and acidic residues" evidence="8">
    <location>
        <begin position="342"/>
        <end position="353"/>
    </location>
</feature>
<evidence type="ECO:0000256" key="3">
    <source>
        <dbReference type="ARBA" id="ARBA00022763"/>
    </source>
</evidence>
<keyword evidence="11" id="KW-1185">Reference proteome</keyword>
<dbReference type="AlphaFoldDB" id="A0A6A5BIK0"/>
<evidence type="ECO:0000259" key="9">
    <source>
        <dbReference type="Pfam" id="PF08743"/>
    </source>
</evidence>
<feature type="compositionally biased region" description="Low complexity" evidence="8">
    <location>
        <begin position="321"/>
        <end position="331"/>
    </location>
</feature>
<dbReference type="InterPro" id="IPR014854">
    <property type="entry name" value="Nse4_C"/>
</dbReference>
<sequence>MMQKRPKDRVEESSEEEYESDDGGVDGVEQEEEEEFAKKRDPTFRRQLRANIIDLISQTSEKAEEICQPGSKEILNILGTGNKYSADIAHAREGALDAALFAQSTKYGLEQATRLNFGKEWDPIELITKLSSKYPAQNQSNVITSIEQEFIPIELDWHKIGESVSSLFRRTPTITFMNGPIKVERKEKKRKERPKKSKDDIVEEKEAEEMAETSKQDATTKEVQSLYKKLKNQSKKRKKEHTDGHLSVLEVLVDPNSFTKTIENFFYFSFLVKEGRASFELNQDELKTCILRDNEINDNARNQSVLSLNLNMYNQLVQQRSKLLQQQQQHQANGSPSSSNTRDARTAHEDEEE</sequence>
<protein>
    <recommendedName>
        <fullName evidence="7">Non-structural maintenance of chromosomes element 4</fullName>
    </recommendedName>
</protein>
<keyword evidence="3 7" id="KW-0227">DNA damage</keyword>
<comment type="similarity">
    <text evidence="2 7">Belongs to the NSE4 family.</text>
</comment>
<comment type="function">
    <text evidence="7">Component of the SMC5-SMC6 complex, that promotes sister chromatid alignment after DNA damage and facilitates double-stranded DNA breaks (DSBs) repair via homologous recombination between sister chromatids.</text>
</comment>
<evidence type="ECO:0000256" key="7">
    <source>
        <dbReference type="RuleBase" id="RU365071"/>
    </source>
</evidence>
<feature type="compositionally biased region" description="Acidic residues" evidence="8">
    <location>
        <begin position="201"/>
        <end position="211"/>
    </location>
</feature>
<evidence type="ECO:0000256" key="6">
    <source>
        <dbReference type="ARBA" id="ARBA00023242"/>
    </source>
</evidence>
<proteinExistence type="inferred from homology"/>
<name>A0A6A5BIK0_NAEFO</name>
<dbReference type="RefSeq" id="XP_044561500.1">
    <property type="nucleotide sequence ID" value="XM_044707458.1"/>
</dbReference>
<keyword evidence="4 7" id="KW-0233">DNA recombination</keyword>
<evidence type="ECO:0000256" key="5">
    <source>
        <dbReference type="ARBA" id="ARBA00023204"/>
    </source>
</evidence>
<evidence type="ECO:0000256" key="1">
    <source>
        <dbReference type="ARBA" id="ARBA00004123"/>
    </source>
</evidence>
<dbReference type="GO" id="GO:0006281">
    <property type="term" value="P:DNA repair"/>
    <property type="evidence" value="ECO:0007669"/>
    <property type="project" value="UniProtKB-UniRule"/>
</dbReference>
<evidence type="ECO:0000313" key="10">
    <source>
        <dbReference type="EMBL" id="KAF0976787.1"/>
    </source>
</evidence>
<dbReference type="GeneID" id="68111300"/>
<dbReference type="Proteomes" id="UP000444721">
    <property type="component" value="Unassembled WGS sequence"/>
</dbReference>
<dbReference type="VEuPathDB" id="AmoebaDB:NfTy_069180"/>
<comment type="caution">
    <text evidence="10">The sequence shown here is derived from an EMBL/GenBank/DDBJ whole genome shotgun (WGS) entry which is preliminary data.</text>
</comment>
<dbReference type="OMA" id="FMGINRT"/>